<sequence length="63" mass="7621">MLKEFLKFSEGWLDTYEGIRSPENIRRNKETFYNYDRILHELDEVDGWDGYFVALDLDNSEIN</sequence>
<evidence type="ECO:0000313" key="1">
    <source>
        <dbReference type="EMBL" id="MBR7794487.1"/>
    </source>
</evidence>
<name>A0A941DSA0_9BACI</name>
<dbReference type="AlphaFoldDB" id="A0A941DSA0"/>
<accession>A0A941DSA0</accession>
<protein>
    <submittedName>
        <fullName evidence="1">Uncharacterized protein</fullName>
    </submittedName>
</protein>
<reference evidence="1" key="1">
    <citation type="submission" date="2021-04" db="EMBL/GenBank/DDBJ databases">
        <title>Isolation and polyphasic classification of algal microorganism.</title>
        <authorList>
            <person name="Wang S."/>
        </authorList>
    </citation>
    <scope>NUCLEOTIDE SEQUENCE</scope>
    <source>
        <strain evidence="1">720a</strain>
    </source>
</reference>
<dbReference type="RefSeq" id="WP_026681585.1">
    <property type="nucleotide sequence ID" value="NZ_BAAACY010000121.1"/>
</dbReference>
<dbReference type="EMBL" id="JAGSOT010000001">
    <property type="protein sequence ID" value="MBR7794487.1"/>
    <property type="molecule type" value="Genomic_DNA"/>
</dbReference>
<organism evidence="1 2">
    <name type="scientific">Virgibacillus salarius</name>
    <dbReference type="NCBI Taxonomy" id="447199"/>
    <lineage>
        <taxon>Bacteria</taxon>
        <taxon>Bacillati</taxon>
        <taxon>Bacillota</taxon>
        <taxon>Bacilli</taxon>
        <taxon>Bacillales</taxon>
        <taxon>Bacillaceae</taxon>
        <taxon>Virgibacillus</taxon>
    </lineage>
</organism>
<evidence type="ECO:0000313" key="2">
    <source>
        <dbReference type="Proteomes" id="UP000675284"/>
    </source>
</evidence>
<keyword evidence="2" id="KW-1185">Reference proteome</keyword>
<proteinExistence type="predicted"/>
<gene>
    <name evidence="1" type="ORF">KCX74_00340</name>
</gene>
<dbReference type="Proteomes" id="UP000675284">
    <property type="component" value="Unassembled WGS sequence"/>
</dbReference>
<comment type="caution">
    <text evidence="1">The sequence shown here is derived from an EMBL/GenBank/DDBJ whole genome shotgun (WGS) entry which is preliminary data.</text>
</comment>